<dbReference type="Pfam" id="PF04386">
    <property type="entry name" value="SspB"/>
    <property type="match status" value="1"/>
</dbReference>
<dbReference type="InterPro" id="IPR007481">
    <property type="entry name" value="SspB"/>
</dbReference>
<dbReference type="Gene3D" id="2.30.30.220">
    <property type="entry name" value="SspB-like"/>
    <property type="match status" value="1"/>
</dbReference>
<sequence>MSLTPSRSYLLQALHQWMTDNDLTPHLAVDARLQGVIVPDQFSRDEQLVLNVSYSAVQHLVIDQEGVSFNARFGGVPMNVFIPLAAVLAIYARENGQGMGFGMEPGAEVLMQQADQPVSDVPTQSSGPSTGPVSVKGGASKAAKKSTKSKPSLKVIK</sequence>
<proteinExistence type="predicted"/>
<keyword evidence="3" id="KW-1185">Reference proteome</keyword>
<feature type="compositionally biased region" description="Polar residues" evidence="1">
    <location>
        <begin position="113"/>
        <end position="132"/>
    </location>
</feature>
<dbReference type="STRING" id="267850.ADINL_0578"/>
<dbReference type="GO" id="GO:0005840">
    <property type="term" value="C:ribosome"/>
    <property type="evidence" value="ECO:0007669"/>
    <property type="project" value="TreeGrafter"/>
</dbReference>
<dbReference type="EMBL" id="JMSZ01000015">
    <property type="protein sequence ID" value="KDE40929.1"/>
    <property type="molecule type" value="Genomic_DNA"/>
</dbReference>
<name>A0A063Y5I0_9GAMM</name>
<dbReference type="GO" id="GO:0045732">
    <property type="term" value="P:positive regulation of protein catabolic process"/>
    <property type="evidence" value="ECO:0007669"/>
    <property type="project" value="TreeGrafter"/>
</dbReference>
<evidence type="ECO:0000313" key="2">
    <source>
        <dbReference type="EMBL" id="KDE40929.1"/>
    </source>
</evidence>
<dbReference type="PIRSF" id="PIRSF005276">
    <property type="entry name" value="SspB"/>
    <property type="match status" value="1"/>
</dbReference>
<dbReference type="InterPro" id="IPR036760">
    <property type="entry name" value="SspB-like_sf"/>
</dbReference>
<gene>
    <name evidence="2" type="ORF">ADINL_0578</name>
</gene>
<dbReference type="NCBIfam" id="NF008769">
    <property type="entry name" value="PRK11798.2-5"/>
    <property type="match status" value="1"/>
</dbReference>
<accession>A0A063Y5I0</accession>
<evidence type="ECO:0000313" key="3">
    <source>
        <dbReference type="Proteomes" id="UP000027318"/>
    </source>
</evidence>
<dbReference type="RefSeq" id="WP_036543764.1">
    <property type="nucleotide sequence ID" value="NZ_JMSZ01000015.1"/>
</dbReference>
<evidence type="ECO:0000256" key="1">
    <source>
        <dbReference type="SAM" id="MobiDB-lite"/>
    </source>
</evidence>
<feature type="region of interest" description="Disordered" evidence="1">
    <location>
        <begin position="112"/>
        <end position="157"/>
    </location>
</feature>
<dbReference type="AlphaFoldDB" id="A0A063Y5I0"/>
<dbReference type="OrthoDB" id="9797358at2"/>
<dbReference type="PANTHER" id="PTHR37486:SF1">
    <property type="entry name" value="STRINGENT STARVATION PROTEIN B"/>
    <property type="match status" value="1"/>
</dbReference>
<protein>
    <submittedName>
        <fullName evidence="2">Stringent starvation protein B</fullName>
    </submittedName>
</protein>
<comment type="caution">
    <text evidence="2">The sequence shown here is derived from an EMBL/GenBank/DDBJ whole genome shotgun (WGS) entry which is preliminary data.</text>
</comment>
<reference evidence="2 3" key="1">
    <citation type="journal article" date="2005" name="Int. J. Syst. Evol. Microbiol.">
        <title>Nitrincola lacisaponensis gen. nov., sp. nov., a novel alkaliphilic bacterium isolated from an alkaline, saline lake.</title>
        <authorList>
            <person name="Dimitriu P.A."/>
            <person name="Shukla S.K."/>
            <person name="Conradt J."/>
            <person name="Marquez M.C."/>
            <person name="Ventosa A."/>
            <person name="Maglia A."/>
            <person name="Peyton B.M."/>
            <person name="Pinkart H.C."/>
            <person name="Mormile M.R."/>
        </authorList>
    </citation>
    <scope>NUCLEOTIDE SEQUENCE [LARGE SCALE GENOMIC DNA]</scope>
    <source>
        <strain evidence="2 3">4CA</strain>
    </source>
</reference>
<organism evidence="2 3">
    <name type="scientific">Nitrincola lacisaponensis</name>
    <dbReference type="NCBI Taxonomy" id="267850"/>
    <lineage>
        <taxon>Bacteria</taxon>
        <taxon>Pseudomonadati</taxon>
        <taxon>Pseudomonadota</taxon>
        <taxon>Gammaproteobacteria</taxon>
        <taxon>Oceanospirillales</taxon>
        <taxon>Oceanospirillaceae</taxon>
        <taxon>Nitrincola</taxon>
    </lineage>
</organism>
<dbReference type="PANTHER" id="PTHR37486">
    <property type="entry name" value="STRINGENT STARVATION PROTEIN B"/>
    <property type="match status" value="1"/>
</dbReference>
<dbReference type="GO" id="GO:0005829">
    <property type="term" value="C:cytosol"/>
    <property type="evidence" value="ECO:0007669"/>
    <property type="project" value="TreeGrafter"/>
</dbReference>
<dbReference type="SUPFAM" id="SSF101738">
    <property type="entry name" value="SspB-like"/>
    <property type="match status" value="1"/>
</dbReference>
<dbReference type="PATRIC" id="fig|267850.7.peg.572"/>
<dbReference type="Proteomes" id="UP000027318">
    <property type="component" value="Unassembled WGS sequence"/>
</dbReference>